<proteinExistence type="predicted"/>
<reference evidence="1" key="2">
    <citation type="submission" date="2021-04" db="EMBL/GenBank/DDBJ databases">
        <authorList>
            <person name="Gilroy R."/>
        </authorList>
    </citation>
    <scope>NUCLEOTIDE SEQUENCE</scope>
    <source>
        <strain evidence="1">USAMLcec2-132</strain>
    </source>
</reference>
<evidence type="ECO:0000313" key="2">
    <source>
        <dbReference type="Proteomes" id="UP000823891"/>
    </source>
</evidence>
<organism evidence="1 2">
    <name type="scientific">Candidatus Eisenbergiella merdavium</name>
    <dbReference type="NCBI Taxonomy" id="2838551"/>
    <lineage>
        <taxon>Bacteria</taxon>
        <taxon>Bacillati</taxon>
        <taxon>Bacillota</taxon>
        <taxon>Clostridia</taxon>
        <taxon>Lachnospirales</taxon>
        <taxon>Lachnospiraceae</taxon>
        <taxon>Eisenbergiella</taxon>
    </lineage>
</organism>
<accession>A0A9D2SQ11</accession>
<dbReference type="InterPro" id="IPR012808">
    <property type="entry name" value="CHP02453"/>
</dbReference>
<reference evidence="1" key="1">
    <citation type="journal article" date="2021" name="PeerJ">
        <title>Extensive microbial diversity within the chicken gut microbiome revealed by metagenomics and culture.</title>
        <authorList>
            <person name="Gilroy R."/>
            <person name="Ravi A."/>
            <person name="Getino M."/>
            <person name="Pursley I."/>
            <person name="Horton D.L."/>
            <person name="Alikhan N.F."/>
            <person name="Baker D."/>
            <person name="Gharbi K."/>
            <person name="Hall N."/>
            <person name="Watson M."/>
            <person name="Adriaenssens E.M."/>
            <person name="Foster-Nyarko E."/>
            <person name="Jarju S."/>
            <person name="Secka A."/>
            <person name="Antonio M."/>
            <person name="Oren A."/>
            <person name="Chaudhuri R.R."/>
            <person name="La Ragione R."/>
            <person name="Hildebrand F."/>
            <person name="Pallen M.J."/>
        </authorList>
    </citation>
    <scope>NUCLEOTIDE SEQUENCE</scope>
    <source>
        <strain evidence="1">USAMLcec2-132</strain>
    </source>
</reference>
<gene>
    <name evidence="1" type="ORF">H9761_03285</name>
</gene>
<dbReference type="EMBL" id="DWWS01000015">
    <property type="protein sequence ID" value="HJC22711.1"/>
    <property type="molecule type" value="Genomic_DNA"/>
</dbReference>
<protein>
    <submittedName>
        <fullName evidence="1">DUF2461 domain-containing protein</fullName>
    </submittedName>
</protein>
<sequence>MKSTHISAHLFQGMETFHGFNEATVRYYEAIRKDNSRNTHKENEHLYLKGVKEPLDALYDELYRYFDWMDSDLLSGRRQCISSAYNDARFCRSEPMKEYFYLRFWLNKDGKNMPGFFFDASLDGCKYGLNIYHPDAAGMERIRNHILDNKWSATEVIEEFNEAGLLEVRGEKYKRPHYPEADEVLRDWLERKRISFIHEECLNGLFFERGILECIEKAFESAERVYFLLKEAL</sequence>
<dbReference type="Proteomes" id="UP000823891">
    <property type="component" value="Unassembled WGS sequence"/>
</dbReference>
<evidence type="ECO:0000313" key="1">
    <source>
        <dbReference type="EMBL" id="HJC22711.1"/>
    </source>
</evidence>
<dbReference type="AlphaFoldDB" id="A0A9D2SQ11"/>
<dbReference type="Pfam" id="PF09365">
    <property type="entry name" value="DUF2461"/>
    <property type="match status" value="1"/>
</dbReference>
<comment type="caution">
    <text evidence="1">The sequence shown here is derived from an EMBL/GenBank/DDBJ whole genome shotgun (WGS) entry which is preliminary data.</text>
</comment>
<name>A0A9D2SQ11_9FIRM</name>